<feature type="compositionally biased region" description="Basic and acidic residues" evidence="1">
    <location>
        <begin position="258"/>
        <end position="305"/>
    </location>
</feature>
<evidence type="ECO:0000256" key="1">
    <source>
        <dbReference type="SAM" id="MobiDB-lite"/>
    </source>
</evidence>
<feature type="compositionally biased region" description="Basic and acidic residues" evidence="1">
    <location>
        <begin position="450"/>
        <end position="539"/>
    </location>
</feature>
<dbReference type="GeneID" id="111359462"/>
<feature type="compositionally biased region" description="Basic residues" evidence="1">
    <location>
        <begin position="730"/>
        <end position="745"/>
    </location>
</feature>
<feature type="compositionally biased region" description="Low complexity" evidence="1">
    <location>
        <begin position="632"/>
        <end position="647"/>
    </location>
</feature>
<feature type="compositionally biased region" description="Low complexity" evidence="1">
    <location>
        <begin position="438"/>
        <end position="449"/>
    </location>
</feature>
<feature type="compositionally biased region" description="Basic and acidic residues" evidence="1">
    <location>
        <begin position="648"/>
        <end position="679"/>
    </location>
</feature>
<sequence>MRPPEETQAAKVAQMINFVNTLKKRVSFLGYDKRRTELAHVEEIKPWIENLYKVLLSKEEQTSREYSQKLANMARYYVINNPEVLDEFGKKKIKRKKDIRRPSYESAASSDPVSKSESSSVEPRYKGLGPKSLKRRYDMEFLPDPEANPKEFNIGKKEDEFGQLVLKNSEEKDVIFQPVGENGPKFEPDLDFNINEKENVRPKSIFGEILDNVKSSEIEITTESAPTTDYNKDQNVVKGKYIKAEEEEIKNDNHKRKPLEPKIDDGDYDRGTYQNHRPDDMSPKKEGNETKTDLNYRVEEIKETELNNYLKGYGHQKRFKEEQRLKSVEVNNKQKNNGAQDVTIDPHRTDQHKDVDNNETIDPHKHKDLNKNQQNDEKTGSKERKPQTNQWDLKGKENEYKYEGNEKIKDQNNDDHKRNLNENEDKFNKNNKPRLDNENNGNKDNNNQKYDNENQDKIGWTRDDDRNIKDRDNVMKDHHEDRNQRNLEQSHNDYDRLNDEQRYDDKDQKNNDEGRYDDWNTKRNDRDRKRNDWDNKESNMNKNNDWGSNNNDRKNNNNKKNDWATNNDNYGKKNERNEKNIDWDTKNYDGDNKRDDSSIKQDWNTKKDAWNEKQSWNTKKGNWNTEKDDWNTNKYNADNNNNQNYNRYDSDRNNNGDKRHDIDNTNYWDRNDKTKRKDNWDDDADWKKDNKKNRKKHSMEKKEEWKEYSVDNKKKVTDEPKNNWDTVGTKQKKPKGGGHKKKKVLKQGPVEVFKPIEKDWNLDAEPVKQKTPSSWDDYVPKNNDNDDYKPIKKKKRGSYERSKNSQPNHSAFGRTPIPFAGKKRIYADK</sequence>
<dbReference type="Proteomes" id="UP000301870">
    <property type="component" value="Chromosome 3"/>
</dbReference>
<feature type="compositionally biased region" description="Polar residues" evidence="1">
    <location>
        <begin position="329"/>
        <end position="340"/>
    </location>
</feature>
<dbReference type="RefSeq" id="XP_022830798.1">
    <property type="nucleotide sequence ID" value="XM_022975030.1"/>
</dbReference>
<organism evidence="2 3">
    <name type="scientific">Spodoptera litura</name>
    <name type="common">Asian cotton leafworm</name>
    <dbReference type="NCBI Taxonomy" id="69820"/>
    <lineage>
        <taxon>Eukaryota</taxon>
        <taxon>Metazoa</taxon>
        <taxon>Ecdysozoa</taxon>
        <taxon>Arthropoda</taxon>
        <taxon>Hexapoda</taxon>
        <taxon>Insecta</taxon>
        <taxon>Pterygota</taxon>
        <taxon>Neoptera</taxon>
        <taxon>Endopterygota</taxon>
        <taxon>Lepidoptera</taxon>
        <taxon>Glossata</taxon>
        <taxon>Ditrysia</taxon>
        <taxon>Noctuoidea</taxon>
        <taxon>Noctuidae</taxon>
        <taxon>Amphipyrinae</taxon>
        <taxon>Spodoptera</taxon>
    </lineage>
</organism>
<evidence type="ECO:0000313" key="3">
    <source>
        <dbReference type="RefSeq" id="XP_022830798.1"/>
    </source>
</evidence>
<protein>
    <submittedName>
        <fullName evidence="3">Probable serine/threonine-protein kinase clkA</fullName>
    </submittedName>
</protein>
<feature type="compositionally biased region" description="Low complexity" evidence="1">
    <location>
        <begin position="106"/>
        <end position="122"/>
    </location>
</feature>
<dbReference type="KEGG" id="sliu:111359462"/>
<accession>A0A9J7EHW2</accession>
<feature type="region of interest" description="Disordered" evidence="1">
    <location>
        <begin position="99"/>
        <end position="130"/>
    </location>
</feature>
<feature type="compositionally biased region" description="Basic and acidic residues" evidence="1">
    <location>
        <begin position="393"/>
        <end position="437"/>
    </location>
</feature>
<reference evidence="3" key="1">
    <citation type="submission" date="2025-08" db="UniProtKB">
        <authorList>
            <consortium name="RefSeq"/>
        </authorList>
    </citation>
    <scope>IDENTIFICATION</scope>
    <source>
        <strain evidence="3">Ishihara</strain>
        <tissue evidence="3">Whole body</tissue>
    </source>
</reference>
<feature type="compositionally biased region" description="Basic and acidic residues" evidence="1">
    <location>
        <begin position="551"/>
        <end position="562"/>
    </location>
</feature>
<evidence type="ECO:0000313" key="2">
    <source>
        <dbReference type="Proteomes" id="UP000301870"/>
    </source>
</evidence>
<dbReference type="OrthoDB" id="6924690at2759"/>
<feature type="region of interest" description="Disordered" evidence="1">
    <location>
        <begin position="246"/>
        <end position="829"/>
    </location>
</feature>
<dbReference type="GO" id="GO:0016301">
    <property type="term" value="F:kinase activity"/>
    <property type="evidence" value="ECO:0007669"/>
    <property type="project" value="UniProtKB-KW"/>
</dbReference>
<feature type="compositionally biased region" description="Basic and acidic residues" evidence="1">
    <location>
        <begin position="700"/>
        <end position="722"/>
    </location>
</feature>
<proteinExistence type="predicted"/>
<feature type="compositionally biased region" description="Basic residues" evidence="1">
    <location>
        <begin position="689"/>
        <end position="699"/>
    </location>
</feature>
<keyword evidence="2" id="KW-1185">Reference proteome</keyword>
<feature type="compositionally biased region" description="Polar residues" evidence="1">
    <location>
        <begin position="612"/>
        <end position="624"/>
    </location>
</feature>
<feature type="compositionally biased region" description="Basic and acidic residues" evidence="1">
    <location>
        <begin position="344"/>
        <end position="365"/>
    </location>
</feature>
<keyword evidence="3" id="KW-0808">Transferase</keyword>
<keyword evidence="3" id="KW-0418">Kinase</keyword>
<dbReference type="AlphaFoldDB" id="A0A9J7EHW2"/>
<feature type="compositionally biased region" description="Basic and acidic residues" evidence="1">
    <location>
        <begin position="374"/>
        <end position="386"/>
    </location>
</feature>
<feature type="compositionally biased region" description="Basic and acidic residues" evidence="1">
    <location>
        <begin position="754"/>
        <end position="768"/>
    </location>
</feature>
<feature type="compositionally biased region" description="Low complexity" evidence="1">
    <location>
        <begin position="540"/>
        <end position="550"/>
    </location>
</feature>
<feature type="compositionally biased region" description="Basic and acidic residues" evidence="1">
    <location>
        <begin position="570"/>
        <end position="611"/>
    </location>
</feature>
<gene>
    <name evidence="3" type="primary">LOC111359462</name>
</gene>
<name>A0A9J7EHW2_SPOLT</name>